<evidence type="ECO:0000313" key="2">
    <source>
        <dbReference type="EMBL" id="KAL1380228.1"/>
    </source>
</evidence>
<feature type="transmembrane region" description="Helical" evidence="1">
    <location>
        <begin position="49"/>
        <end position="65"/>
    </location>
</feature>
<keyword evidence="3" id="KW-1185">Reference proteome</keyword>
<gene>
    <name evidence="2" type="ORF">pipiens_001429</name>
</gene>
<keyword evidence="1" id="KW-0472">Membrane</keyword>
<name>A0ABD1CV24_CULPP</name>
<keyword evidence="1" id="KW-0812">Transmembrane</keyword>
<evidence type="ECO:0000256" key="1">
    <source>
        <dbReference type="SAM" id="Phobius"/>
    </source>
</evidence>
<proteinExistence type="predicted"/>
<organism evidence="2 3">
    <name type="scientific">Culex pipiens pipiens</name>
    <name type="common">Northern house mosquito</name>
    <dbReference type="NCBI Taxonomy" id="38569"/>
    <lineage>
        <taxon>Eukaryota</taxon>
        <taxon>Metazoa</taxon>
        <taxon>Ecdysozoa</taxon>
        <taxon>Arthropoda</taxon>
        <taxon>Hexapoda</taxon>
        <taxon>Insecta</taxon>
        <taxon>Pterygota</taxon>
        <taxon>Neoptera</taxon>
        <taxon>Endopterygota</taxon>
        <taxon>Diptera</taxon>
        <taxon>Nematocera</taxon>
        <taxon>Culicoidea</taxon>
        <taxon>Culicidae</taxon>
        <taxon>Culicinae</taxon>
        <taxon>Culicini</taxon>
        <taxon>Culex</taxon>
        <taxon>Culex</taxon>
    </lineage>
</organism>
<dbReference type="Proteomes" id="UP001562425">
    <property type="component" value="Unassembled WGS sequence"/>
</dbReference>
<sequence>MYSEVGQDRYHHHRSVYTKYSKNTSDGTKVRSKCLPVQRSVFRLGSGNLFYLIVIKIFTILNNIVNKCR</sequence>
<protein>
    <submittedName>
        <fullName evidence="2">Uncharacterized protein</fullName>
    </submittedName>
</protein>
<dbReference type="AlphaFoldDB" id="A0ABD1CV24"/>
<dbReference type="EMBL" id="JBEHCU010009256">
    <property type="protein sequence ID" value="KAL1380228.1"/>
    <property type="molecule type" value="Genomic_DNA"/>
</dbReference>
<reference evidence="2 3" key="1">
    <citation type="submission" date="2024-05" db="EMBL/GenBank/DDBJ databases">
        <title>Culex pipiens pipiens assembly and annotation.</title>
        <authorList>
            <person name="Alout H."/>
            <person name="Durand T."/>
        </authorList>
    </citation>
    <scope>NUCLEOTIDE SEQUENCE [LARGE SCALE GENOMIC DNA]</scope>
    <source>
        <strain evidence="2">HA-2024</strain>
        <tissue evidence="2">Whole body</tissue>
    </source>
</reference>
<accession>A0ABD1CV24</accession>
<comment type="caution">
    <text evidence="2">The sequence shown here is derived from an EMBL/GenBank/DDBJ whole genome shotgun (WGS) entry which is preliminary data.</text>
</comment>
<keyword evidence="1" id="KW-1133">Transmembrane helix</keyword>
<evidence type="ECO:0000313" key="3">
    <source>
        <dbReference type="Proteomes" id="UP001562425"/>
    </source>
</evidence>